<feature type="compositionally biased region" description="Gly residues" evidence="1">
    <location>
        <begin position="483"/>
        <end position="493"/>
    </location>
</feature>
<feature type="region of interest" description="Disordered" evidence="1">
    <location>
        <begin position="636"/>
        <end position="680"/>
    </location>
</feature>
<accession>A0A835XVU8</accession>
<reference evidence="2" key="1">
    <citation type="journal article" date="2020" name="bioRxiv">
        <title>Comparative genomics of Chlamydomonas.</title>
        <authorList>
            <person name="Craig R.J."/>
            <person name="Hasan A.R."/>
            <person name="Ness R.W."/>
            <person name="Keightley P.D."/>
        </authorList>
    </citation>
    <scope>NUCLEOTIDE SEQUENCE</scope>
    <source>
        <strain evidence="2">CCAP 11/70</strain>
    </source>
</reference>
<feature type="compositionally biased region" description="Gly residues" evidence="1">
    <location>
        <begin position="639"/>
        <end position="680"/>
    </location>
</feature>
<dbReference type="EMBL" id="JAEHOE010000107">
    <property type="protein sequence ID" value="KAG2486754.1"/>
    <property type="molecule type" value="Genomic_DNA"/>
</dbReference>
<dbReference type="Proteomes" id="UP000612055">
    <property type="component" value="Unassembled WGS sequence"/>
</dbReference>
<proteinExistence type="predicted"/>
<dbReference type="OrthoDB" id="546468at2759"/>
<feature type="compositionally biased region" description="Pro residues" evidence="1">
    <location>
        <begin position="576"/>
        <end position="595"/>
    </location>
</feature>
<evidence type="ECO:0000313" key="3">
    <source>
        <dbReference type="Proteomes" id="UP000612055"/>
    </source>
</evidence>
<organism evidence="2 3">
    <name type="scientific">Edaphochlamys debaryana</name>
    <dbReference type="NCBI Taxonomy" id="47281"/>
    <lineage>
        <taxon>Eukaryota</taxon>
        <taxon>Viridiplantae</taxon>
        <taxon>Chlorophyta</taxon>
        <taxon>core chlorophytes</taxon>
        <taxon>Chlorophyceae</taxon>
        <taxon>CS clade</taxon>
        <taxon>Chlamydomonadales</taxon>
        <taxon>Chlamydomonadales incertae sedis</taxon>
        <taxon>Edaphochlamys</taxon>
    </lineage>
</organism>
<keyword evidence="3" id="KW-1185">Reference proteome</keyword>
<feature type="compositionally biased region" description="Gly residues" evidence="1">
    <location>
        <begin position="525"/>
        <end position="552"/>
    </location>
</feature>
<feature type="compositionally biased region" description="Gly residues" evidence="1">
    <location>
        <begin position="260"/>
        <end position="276"/>
    </location>
</feature>
<feature type="region of interest" description="Disordered" evidence="1">
    <location>
        <begin position="478"/>
        <end position="560"/>
    </location>
</feature>
<feature type="compositionally biased region" description="Gly residues" evidence="1">
    <location>
        <begin position="129"/>
        <end position="139"/>
    </location>
</feature>
<feature type="region of interest" description="Disordered" evidence="1">
    <location>
        <begin position="576"/>
        <end position="604"/>
    </location>
</feature>
<sequence length="709" mass="69426">MLEERVSPFREAAVVACSLPGRLIEVDAVIPHPHPVTWNAWSPGPDPSTPPKRKRRRSAPLTLQRRAKEREPWMTGLTRGPTAWEALRLAAAHPVGVMDAAAHLPSPNADVAGQSRAKALARAASRGSSGEGGGGGGAEAGESRLARLRYRPGAGGGCTLFGCQYDILQVPGRTAVPGVMAYDSTTLLPLGPLVVFDGSGPLASPEGICASSDHLFVVDAIDCTVARIGIAPTHIGVGPSSGAADGRDARGDTAAQGNGTQAGGGSSTSGSDHGGGAVAAAATGTIGSTTATAVHTSALPYRGHVLATYTAGESDLHYVAWGMALGPDRSILCVCVDVTWEERAAGGRDAMYSRLSPPGCTGNVLCVPLACLALGTERAGAGEAAAGGEGGWAQAAAAAAAADGGAEGAAGGGAAAAEVAGEAGQGEAAELPYMLLPEGAPNGVLRRPSGLVFAPDGASVWVTSYDGGVVQLGLRASRPGPGAELGLGPGLGPGRKSNRRWRGEVLRVIPAPSMPPPPLAPPAGGDQGAGPSGSGSGSGVGSGGGRGGGAAASGGRRRGGPDRLLAWDLCYVPTHPPAPSPAPTPPSSTSPPPAATPLGAPARRSAVEHRVLCATLHADGRRRLGPPSALDVGAMGVVREGGGGGRGGGGGGQGSGGEGGGDGDAADEVGGGGGGAGGEAAGAAVGARVEVVARWVSRHHAHANMAAVC</sequence>
<comment type="caution">
    <text evidence="2">The sequence shown here is derived from an EMBL/GenBank/DDBJ whole genome shotgun (WGS) entry which is preliminary data.</text>
</comment>
<gene>
    <name evidence="2" type="ORF">HYH03_014553</name>
</gene>
<name>A0A835XVU8_9CHLO</name>
<dbReference type="AlphaFoldDB" id="A0A835XVU8"/>
<feature type="compositionally biased region" description="Pro residues" evidence="1">
    <location>
        <begin position="512"/>
        <end position="521"/>
    </location>
</feature>
<evidence type="ECO:0000313" key="2">
    <source>
        <dbReference type="EMBL" id="KAG2486754.1"/>
    </source>
</evidence>
<feature type="region of interest" description="Disordered" evidence="1">
    <location>
        <begin position="37"/>
        <end position="68"/>
    </location>
</feature>
<feature type="region of interest" description="Disordered" evidence="1">
    <location>
        <begin position="237"/>
        <end position="276"/>
    </location>
</feature>
<evidence type="ECO:0000256" key="1">
    <source>
        <dbReference type="SAM" id="MobiDB-lite"/>
    </source>
</evidence>
<feature type="region of interest" description="Disordered" evidence="1">
    <location>
        <begin position="120"/>
        <end position="140"/>
    </location>
</feature>
<protein>
    <submittedName>
        <fullName evidence="2">Uncharacterized protein</fullName>
    </submittedName>
</protein>